<dbReference type="PANTHER" id="PTHR33121:SF71">
    <property type="entry name" value="OXYGEN SENSOR PROTEIN DOSP"/>
    <property type="match status" value="1"/>
</dbReference>
<dbReference type="SUPFAM" id="SSF55073">
    <property type="entry name" value="Nucleotide cyclase"/>
    <property type="match status" value="1"/>
</dbReference>
<dbReference type="PROSITE" id="PS50887">
    <property type="entry name" value="GGDEF"/>
    <property type="match status" value="1"/>
</dbReference>
<dbReference type="InterPro" id="IPR029787">
    <property type="entry name" value="Nucleotide_cyclase"/>
</dbReference>
<accession>A0ABX2I8L6</accession>
<keyword evidence="1" id="KW-1133">Transmembrane helix</keyword>
<dbReference type="InterPro" id="IPR000160">
    <property type="entry name" value="GGDEF_dom"/>
</dbReference>
<feature type="transmembrane region" description="Helical" evidence="1">
    <location>
        <begin position="12"/>
        <end position="33"/>
    </location>
</feature>
<dbReference type="SMART" id="SM00052">
    <property type="entry name" value="EAL"/>
    <property type="match status" value="1"/>
</dbReference>
<feature type="transmembrane region" description="Helical" evidence="1">
    <location>
        <begin position="266"/>
        <end position="286"/>
    </location>
</feature>
<keyword evidence="5" id="KW-1185">Reference proteome</keyword>
<feature type="domain" description="GGDEF" evidence="3">
    <location>
        <begin position="323"/>
        <end position="452"/>
    </location>
</feature>
<name>A0ABX2I8L6_BLAHA</name>
<gene>
    <name evidence="4" type="ORF">G5A70_04450</name>
</gene>
<dbReference type="RefSeq" id="WP_173748411.1">
    <property type="nucleotide sequence ID" value="NZ_JAAITA010000003.1"/>
</dbReference>
<evidence type="ECO:0000259" key="2">
    <source>
        <dbReference type="PROSITE" id="PS50883"/>
    </source>
</evidence>
<dbReference type="Proteomes" id="UP000822142">
    <property type="component" value="Unassembled WGS sequence"/>
</dbReference>
<dbReference type="InterPro" id="IPR035919">
    <property type="entry name" value="EAL_sf"/>
</dbReference>
<dbReference type="SUPFAM" id="SSF141868">
    <property type="entry name" value="EAL domain-like"/>
    <property type="match status" value="1"/>
</dbReference>
<proteinExistence type="predicted"/>
<dbReference type="Pfam" id="PF00563">
    <property type="entry name" value="EAL"/>
    <property type="match status" value="1"/>
</dbReference>
<evidence type="ECO:0000313" key="4">
    <source>
        <dbReference type="EMBL" id="NSJ85432.1"/>
    </source>
</evidence>
<dbReference type="PROSITE" id="PS50883">
    <property type="entry name" value="EAL"/>
    <property type="match status" value="1"/>
</dbReference>
<organism evidence="4 5">
    <name type="scientific">Blautia hansenii</name>
    <name type="common">Ruminococcus hansenii</name>
    <dbReference type="NCBI Taxonomy" id="1322"/>
    <lineage>
        <taxon>Bacteria</taxon>
        <taxon>Bacillati</taxon>
        <taxon>Bacillota</taxon>
        <taxon>Clostridia</taxon>
        <taxon>Lachnospirales</taxon>
        <taxon>Lachnospiraceae</taxon>
        <taxon>Blautia</taxon>
    </lineage>
</organism>
<dbReference type="InterPro" id="IPR043128">
    <property type="entry name" value="Rev_trsase/Diguanyl_cyclase"/>
</dbReference>
<dbReference type="EMBL" id="JAAITA010000003">
    <property type="protein sequence ID" value="NSJ85432.1"/>
    <property type="molecule type" value="Genomic_DNA"/>
</dbReference>
<dbReference type="PANTHER" id="PTHR33121">
    <property type="entry name" value="CYCLIC DI-GMP PHOSPHODIESTERASE PDEF"/>
    <property type="match status" value="1"/>
</dbReference>
<keyword evidence="1" id="KW-0472">Membrane</keyword>
<feature type="domain" description="EAL" evidence="2">
    <location>
        <begin position="461"/>
        <end position="717"/>
    </location>
</feature>
<dbReference type="Pfam" id="PF00990">
    <property type="entry name" value="GGDEF"/>
    <property type="match status" value="1"/>
</dbReference>
<comment type="caution">
    <text evidence="4">The sequence shown here is derived from an EMBL/GenBank/DDBJ whole genome shotgun (WGS) entry which is preliminary data.</text>
</comment>
<dbReference type="SMART" id="SM00267">
    <property type="entry name" value="GGDEF"/>
    <property type="match status" value="1"/>
</dbReference>
<evidence type="ECO:0000259" key="3">
    <source>
        <dbReference type="PROSITE" id="PS50887"/>
    </source>
</evidence>
<protein>
    <submittedName>
        <fullName evidence="4">EAL domain-containing protein</fullName>
    </submittedName>
</protein>
<sequence>MEKEKKRGKTLAWWILAVVFVVFGGGLCNTVLFGKMLDKIAEEYVSDNNQQLAAHISYRLKSGEEFISDFADSLSRMPEFLLTEGLLERKKESLELDKLILVSEDGTLFPAVEDYAYVKDWIEEHQEAWKESVVSYVKDKSILFSAPVRKEGEPVRLLLGIQSYKDIQSLVNQTDYLGYGISILLDMDNRERMIMEGDSSISITDKDVKKLLKKAEVQGNCVYQKELPDTGTVFVSVCEVEGTDWEQAAIIPSNVLLSQIGVYMDGYIALFFLVLILFLILIFCLLKENKKKEKLFLIDNLTGGYNRGGFLEQAEKVADSKGGTFCIVYLNVVDFRYINESWSEEDGNKTLQFVYQNFAGILREQELICRSGMDHFFLFLQESEEEIISRRIQTEIEKINSMVNQKFSGYRIDFTVGVCMLENSQEVSSVMNKAVYASKMGTEQNVCSFFSGSISGKFDREKWLNNMFEESLKNHDFQVYLQPKVSPSHSQPCKAEALVRWIHPEAGIISPADFIPLFERNGKICKLDLYMFEEVCGLMSRWIREGRTVTGISVNLSRYHLKSAGSDVWKSYQEVKERYGIPDGVIELELTETVFLEDNQLSFVKNILDHFRACGFTVSLDDFGFAYSSLSLLKDFQVDILKLDREFFVNENEKSRKIVENIIRLAHSLGMDVVAEGIEQMEQVEVLRDMDCDFIQGYVYSAPLPVEEFEVWREKYQRQTADMNC</sequence>
<dbReference type="CDD" id="cd01948">
    <property type="entry name" value="EAL"/>
    <property type="match status" value="1"/>
</dbReference>
<dbReference type="NCBIfam" id="TIGR00254">
    <property type="entry name" value="GGDEF"/>
    <property type="match status" value="1"/>
</dbReference>
<dbReference type="InterPro" id="IPR050706">
    <property type="entry name" value="Cyclic-di-GMP_PDE-like"/>
</dbReference>
<evidence type="ECO:0000256" key="1">
    <source>
        <dbReference type="SAM" id="Phobius"/>
    </source>
</evidence>
<dbReference type="Gene3D" id="3.30.70.270">
    <property type="match status" value="1"/>
</dbReference>
<keyword evidence="1" id="KW-0812">Transmembrane</keyword>
<dbReference type="Gene3D" id="3.20.20.450">
    <property type="entry name" value="EAL domain"/>
    <property type="match status" value="1"/>
</dbReference>
<evidence type="ECO:0000313" key="5">
    <source>
        <dbReference type="Proteomes" id="UP000822142"/>
    </source>
</evidence>
<reference evidence="4 5" key="1">
    <citation type="journal article" date="2020" name="Cell Host Microbe">
        <title>Functional and Genomic Variation between Human-Derived Isolates of Lachnospiraceae Reveals Inter- and Intra-Species Diversity.</title>
        <authorList>
            <person name="Sorbara M.T."/>
            <person name="Littmann E.R."/>
            <person name="Fontana E."/>
            <person name="Moody T.U."/>
            <person name="Kohout C.E."/>
            <person name="Gjonbalaj M."/>
            <person name="Eaton V."/>
            <person name="Seok R."/>
            <person name="Leiner I.M."/>
            <person name="Pamer E.G."/>
        </authorList>
    </citation>
    <scope>NUCLEOTIDE SEQUENCE [LARGE SCALE GENOMIC DNA]</scope>
    <source>
        <strain evidence="4 5">MSK.15.26</strain>
    </source>
</reference>
<dbReference type="InterPro" id="IPR001633">
    <property type="entry name" value="EAL_dom"/>
</dbReference>